<keyword evidence="1" id="KW-1133">Transmembrane helix</keyword>
<protein>
    <submittedName>
        <fullName evidence="2">Putative secreted protein</fullName>
    </submittedName>
</protein>
<dbReference type="EMBL" id="GGFL01012486">
    <property type="protein sequence ID" value="MBW76664.1"/>
    <property type="molecule type" value="Transcribed_RNA"/>
</dbReference>
<dbReference type="AlphaFoldDB" id="A0A2M4DGF7"/>
<keyword evidence="1" id="KW-0812">Transmembrane</keyword>
<organism evidence="2">
    <name type="scientific">Anopheles darlingi</name>
    <name type="common">Mosquito</name>
    <dbReference type="NCBI Taxonomy" id="43151"/>
    <lineage>
        <taxon>Eukaryota</taxon>
        <taxon>Metazoa</taxon>
        <taxon>Ecdysozoa</taxon>
        <taxon>Arthropoda</taxon>
        <taxon>Hexapoda</taxon>
        <taxon>Insecta</taxon>
        <taxon>Pterygota</taxon>
        <taxon>Neoptera</taxon>
        <taxon>Endopterygota</taxon>
        <taxon>Diptera</taxon>
        <taxon>Nematocera</taxon>
        <taxon>Culicoidea</taxon>
        <taxon>Culicidae</taxon>
        <taxon>Anophelinae</taxon>
        <taxon>Anopheles</taxon>
    </lineage>
</organism>
<name>A0A2M4DGF7_ANODA</name>
<proteinExistence type="predicted"/>
<accession>A0A2M4DGF7</accession>
<evidence type="ECO:0000256" key="1">
    <source>
        <dbReference type="SAM" id="Phobius"/>
    </source>
</evidence>
<reference evidence="2" key="1">
    <citation type="submission" date="2018-01" db="EMBL/GenBank/DDBJ databases">
        <title>An insight into the sialome of Amazonian anophelines.</title>
        <authorList>
            <person name="Ribeiro J.M."/>
            <person name="Scarpassa V."/>
            <person name="Calvo E."/>
        </authorList>
    </citation>
    <scope>NUCLEOTIDE SEQUENCE</scope>
</reference>
<sequence>MQTRTSSLLLLFRCYTFGITFCHQFFFVALWRCSRSNSSVPTSLMVSLTRFEDPAITGAQCAGVCECGMCVPADSL</sequence>
<feature type="transmembrane region" description="Helical" evidence="1">
    <location>
        <begin position="12"/>
        <end position="31"/>
    </location>
</feature>
<keyword evidence="1" id="KW-0472">Membrane</keyword>
<evidence type="ECO:0000313" key="2">
    <source>
        <dbReference type="EMBL" id="MBW76664.1"/>
    </source>
</evidence>